<gene>
    <name evidence="2" type="primary">SDR16C5</name>
</gene>
<reference evidence="2" key="1">
    <citation type="submission" date="2025-08" db="UniProtKB">
        <authorList>
            <consortium name="Ensembl"/>
        </authorList>
    </citation>
    <scope>IDENTIFICATION</scope>
</reference>
<organism evidence="2 3">
    <name type="scientific">Crocodylus porosus</name>
    <name type="common">Saltwater crocodile</name>
    <name type="synonym">Estuarine crocodile</name>
    <dbReference type="NCBI Taxonomy" id="8502"/>
    <lineage>
        <taxon>Eukaryota</taxon>
        <taxon>Metazoa</taxon>
        <taxon>Chordata</taxon>
        <taxon>Craniata</taxon>
        <taxon>Vertebrata</taxon>
        <taxon>Euteleostomi</taxon>
        <taxon>Archelosauria</taxon>
        <taxon>Archosauria</taxon>
        <taxon>Crocodylia</taxon>
        <taxon>Longirostres</taxon>
        <taxon>Crocodylidae</taxon>
        <taxon>Crocodylus</taxon>
    </lineage>
</organism>
<dbReference type="AlphaFoldDB" id="A0A7M4FDR3"/>
<evidence type="ECO:0000313" key="3">
    <source>
        <dbReference type="Proteomes" id="UP000594220"/>
    </source>
</evidence>
<dbReference type="PANTHER" id="PTHR24322">
    <property type="entry name" value="PKSB"/>
    <property type="match status" value="1"/>
</dbReference>
<dbReference type="GeneTree" id="ENSGT00940000156731"/>
<dbReference type="Gene3D" id="3.40.50.720">
    <property type="entry name" value="NAD(P)-binding Rossmann-like Domain"/>
    <property type="match status" value="2"/>
</dbReference>
<dbReference type="Ensembl" id="ENSCPRT00005027511.1">
    <property type="protein sequence ID" value="ENSCPRP00005023566.1"/>
    <property type="gene ID" value="ENSCPRG00005016362.1"/>
</dbReference>
<sequence>MSCINTILETMQFLVLFIYYYFEAFVMIFFPTHKNVAGEIVLITGAANGIGREIAIHFAPLGVKLVLWDIDEEGNKETIRLAKINGAKEVYAYRCDCSNRKEVYKTADLTCKAFLPAMIARNHGHLVSISSAAGLAVNFLWAVGFAESIDVEMRGLKKPGIKTTIVCPYFINTGMSPRILPILDPEYTAETIVQTILQEQLYLVIPRSLYVITALTNYVLIPGGFRPLLSLANCYYRKVIEQDNPG</sequence>
<dbReference type="Proteomes" id="UP000594220">
    <property type="component" value="Unplaced"/>
</dbReference>
<dbReference type="GO" id="GO:0005811">
    <property type="term" value="C:lipid droplet"/>
    <property type="evidence" value="ECO:0007669"/>
    <property type="project" value="TreeGrafter"/>
</dbReference>
<dbReference type="GO" id="GO:0016616">
    <property type="term" value="F:oxidoreductase activity, acting on the CH-OH group of donors, NAD or NADP as acceptor"/>
    <property type="evidence" value="ECO:0007669"/>
    <property type="project" value="TreeGrafter"/>
</dbReference>
<keyword evidence="3" id="KW-1185">Reference proteome</keyword>
<dbReference type="SUPFAM" id="SSF51735">
    <property type="entry name" value="NAD(P)-binding Rossmann-fold domains"/>
    <property type="match status" value="1"/>
</dbReference>
<evidence type="ECO:0000313" key="2">
    <source>
        <dbReference type="Ensembl" id="ENSCPRP00005023566.1"/>
    </source>
</evidence>
<keyword evidence="1" id="KW-0812">Transmembrane</keyword>
<accession>A0A7M4FDR3</accession>
<dbReference type="InterPro" id="IPR002347">
    <property type="entry name" value="SDR_fam"/>
</dbReference>
<keyword evidence="1" id="KW-0472">Membrane</keyword>
<reference evidence="2" key="2">
    <citation type="submission" date="2025-09" db="UniProtKB">
        <authorList>
            <consortium name="Ensembl"/>
        </authorList>
    </citation>
    <scope>IDENTIFICATION</scope>
</reference>
<name>A0A7M4FDR3_CROPO</name>
<evidence type="ECO:0000256" key="1">
    <source>
        <dbReference type="SAM" id="Phobius"/>
    </source>
</evidence>
<dbReference type="PANTHER" id="PTHR24322:SF749">
    <property type="entry name" value="EPIDERMAL RETINOL DEHYDROGENASE 2"/>
    <property type="match status" value="1"/>
</dbReference>
<dbReference type="Pfam" id="PF00106">
    <property type="entry name" value="adh_short"/>
    <property type="match status" value="1"/>
</dbReference>
<feature type="transmembrane region" description="Helical" evidence="1">
    <location>
        <begin position="12"/>
        <end position="30"/>
    </location>
</feature>
<proteinExistence type="predicted"/>
<dbReference type="InterPro" id="IPR036291">
    <property type="entry name" value="NAD(P)-bd_dom_sf"/>
</dbReference>
<protein>
    <submittedName>
        <fullName evidence="2">Short chain dehydrogenase/reductase family 16C member 5</fullName>
    </submittedName>
</protein>
<keyword evidence="1" id="KW-1133">Transmembrane helix</keyword>
<dbReference type="PRINTS" id="PR00081">
    <property type="entry name" value="GDHRDH"/>
</dbReference>